<feature type="non-terminal residue" evidence="1">
    <location>
        <position position="1"/>
    </location>
</feature>
<organism evidence="1">
    <name type="scientific">marine sediment metagenome</name>
    <dbReference type="NCBI Taxonomy" id="412755"/>
    <lineage>
        <taxon>unclassified sequences</taxon>
        <taxon>metagenomes</taxon>
        <taxon>ecological metagenomes</taxon>
    </lineage>
</organism>
<dbReference type="AlphaFoldDB" id="A0A0F8YFK7"/>
<dbReference type="Pfam" id="PF14072">
    <property type="entry name" value="DndB"/>
    <property type="match status" value="1"/>
</dbReference>
<evidence type="ECO:0000313" key="1">
    <source>
        <dbReference type="EMBL" id="KKK52939.1"/>
    </source>
</evidence>
<gene>
    <name evidence="1" type="ORF">LCGC14_3099830</name>
</gene>
<accession>A0A0F8YFK7</accession>
<name>A0A0F8YFK7_9ZZZZ</name>
<sequence length="336" mass="38588">FRLLTKDEETAGFKIYLAQNHVLWVVDGQHRKKGMELVFEFLNFVRDNHRYPAKRGSLIDFALGKELDHEELAIWEEAFQVARTFCTVAVEIHLGLGIEEERQLFHDLNNLSKKVETGLALEFDNSNPLNLFIKEELVGQIIQWPVVEKDIVDWHNDSGEIARRQLVAINARLFLNKGNISNARPMDIAEKKPVATRFWEQVNELPYLGEGESKLNSVAAQPVVLKALAKLTHDFAFSKKKDESLLDILLNGIPDIDFSHENPMWRYYTFSDEERSTHGLDALKDYLPTDEDGYNRDIGGFDPKANVMRFGAKHNDIFPIIGDMIRWKLGLPSRKA</sequence>
<reference evidence="1" key="1">
    <citation type="journal article" date="2015" name="Nature">
        <title>Complex archaea that bridge the gap between prokaryotes and eukaryotes.</title>
        <authorList>
            <person name="Spang A."/>
            <person name="Saw J.H."/>
            <person name="Jorgensen S.L."/>
            <person name="Zaremba-Niedzwiedzka K."/>
            <person name="Martijn J."/>
            <person name="Lind A.E."/>
            <person name="van Eijk R."/>
            <person name="Schleper C."/>
            <person name="Guy L."/>
            <person name="Ettema T.J."/>
        </authorList>
    </citation>
    <scope>NUCLEOTIDE SEQUENCE</scope>
</reference>
<evidence type="ECO:0008006" key="2">
    <source>
        <dbReference type="Google" id="ProtNLM"/>
    </source>
</evidence>
<dbReference type="EMBL" id="LAZR01066762">
    <property type="protein sequence ID" value="KKK52939.1"/>
    <property type="molecule type" value="Genomic_DNA"/>
</dbReference>
<proteinExistence type="predicted"/>
<dbReference type="InterPro" id="IPR017642">
    <property type="entry name" value="DNA_S_mod_DndB"/>
</dbReference>
<comment type="caution">
    <text evidence="1">The sequence shown here is derived from an EMBL/GenBank/DDBJ whole genome shotgun (WGS) entry which is preliminary data.</text>
</comment>
<protein>
    <recommendedName>
        <fullName evidence="2">DGQHR domain-containing protein</fullName>
    </recommendedName>
</protein>